<dbReference type="EMBL" id="JAAGNZ010000001">
    <property type="protein sequence ID" value="NEU67921.1"/>
    <property type="molecule type" value="Genomic_DNA"/>
</dbReference>
<name>A0A6M0IKM1_9BACT</name>
<dbReference type="RefSeq" id="WP_164038858.1">
    <property type="nucleotide sequence ID" value="NZ_JAAGNZ010000001.1"/>
</dbReference>
<reference evidence="1 2" key="1">
    <citation type="submission" date="2020-02" db="EMBL/GenBank/DDBJ databases">
        <title>Draft genome sequence of two Spirosoma agri KCTC 52727 and Spirosoma terrae KCTC 52035.</title>
        <authorList>
            <person name="Rojas J."/>
            <person name="Ambika Manirajan B."/>
            <person name="Ratering S."/>
            <person name="Suarez C."/>
            <person name="Schnell S."/>
        </authorList>
    </citation>
    <scope>NUCLEOTIDE SEQUENCE [LARGE SCALE GENOMIC DNA]</scope>
    <source>
        <strain evidence="1 2">KCTC 52727</strain>
    </source>
</reference>
<comment type="caution">
    <text evidence="1">The sequence shown here is derived from an EMBL/GenBank/DDBJ whole genome shotgun (WGS) entry which is preliminary data.</text>
</comment>
<dbReference type="Proteomes" id="UP000477386">
    <property type="component" value="Unassembled WGS sequence"/>
</dbReference>
<protein>
    <submittedName>
        <fullName evidence="1">Uncharacterized protein</fullName>
    </submittedName>
</protein>
<evidence type="ECO:0000313" key="1">
    <source>
        <dbReference type="EMBL" id="NEU67921.1"/>
    </source>
</evidence>
<accession>A0A6M0IKM1</accession>
<sequence>MFSDHIDYYYQAVKPNFEEYFELSKTINEVGGNQLPDAAMKSAGSLFHFRDHLLSLYGDSFSRKYVASLCSDFDIVGDVYNSTKHKEISRKERLIQGSTSILKGFFVSRFKDEMGIYQVHRPAVLIKPLKGKEFDFLKPVTNVYNFWTKFMYDKGLLEKVDYYTFEGDSPVSRQSVPKSLDGMKTEMPRYKKAEDLLLIIRTYDYINNKFIYE</sequence>
<evidence type="ECO:0000313" key="2">
    <source>
        <dbReference type="Proteomes" id="UP000477386"/>
    </source>
</evidence>
<gene>
    <name evidence="1" type="ORF">GK091_13605</name>
</gene>
<dbReference type="AlphaFoldDB" id="A0A6M0IKM1"/>
<keyword evidence="2" id="KW-1185">Reference proteome</keyword>
<organism evidence="1 2">
    <name type="scientific">Spirosoma agri</name>
    <dbReference type="NCBI Taxonomy" id="1987381"/>
    <lineage>
        <taxon>Bacteria</taxon>
        <taxon>Pseudomonadati</taxon>
        <taxon>Bacteroidota</taxon>
        <taxon>Cytophagia</taxon>
        <taxon>Cytophagales</taxon>
        <taxon>Cytophagaceae</taxon>
        <taxon>Spirosoma</taxon>
    </lineage>
</organism>
<proteinExistence type="predicted"/>